<evidence type="ECO:0000313" key="3">
    <source>
        <dbReference type="Proteomes" id="UP000619260"/>
    </source>
</evidence>
<gene>
    <name evidence="2" type="ORF">Val02_85480</name>
</gene>
<dbReference type="AlphaFoldDB" id="A0A8J3YVY7"/>
<dbReference type="EMBL" id="BOPF01000052">
    <property type="protein sequence ID" value="GIJ51662.1"/>
    <property type="molecule type" value="Genomic_DNA"/>
</dbReference>
<feature type="domain" description="Type II methyltransferase M.Eco57I C-terminal" evidence="1">
    <location>
        <begin position="5"/>
        <end position="128"/>
    </location>
</feature>
<dbReference type="InterPro" id="IPR054520">
    <property type="entry name" value="M_Eco57I_C"/>
</dbReference>
<comment type="caution">
    <text evidence="2">The sequence shown here is derived from an EMBL/GenBank/DDBJ whole genome shotgun (WGS) entry which is preliminary data.</text>
</comment>
<protein>
    <recommendedName>
        <fullName evidence="1">Type II methyltransferase M.Eco57I C-terminal domain-containing protein</fullName>
    </recommendedName>
</protein>
<organism evidence="2 3">
    <name type="scientific">Virgisporangium aliadipatigenens</name>
    <dbReference type="NCBI Taxonomy" id="741659"/>
    <lineage>
        <taxon>Bacteria</taxon>
        <taxon>Bacillati</taxon>
        <taxon>Actinomycetota</taxon>
        <taxon>Actinomycetes</taxon>
        <taxon>Micromonosporales</taxon>
        <taxon>Micromonosporaceae</taxon>
        <taxon>Virgisporangium</taxon>
    </lineage>
</organism>
<sequence>MAKNARIEELIAEGEVQGYHKGYLCRTRDPWYIVEKISVPDILIGPMGKETFRVVVNTVGATPTNTLYGLRLNRRRSGGITEEIGALASWLRSDSGQDAMRVAARSHHGDGLVKLEPGALKQVMVPWTVANLLMG</sequence>
<reference evidence="2" key="1">
    <citation type="submission" date="2021-01" db="EMBL/GenBank/DDBJ databases">
        <title>Whole genome shotgun sequence of Virgisporangium aliadipatigenens NBRC 105644.</title>
        <authorList>
            <person name="Komaki H."/>
            <person name="Tamura T."/>
        </authorList>
    </citation>
    <scope>NUCLEOTIDE SEQUENCE</scope>
    <source>
        <strain evidence="2">NBRC 105644</strain>
    </source>
</reference>
<evidence type="ECO:0000259" key="1">
    <source>
        <dbReference type="Pfam" id="PF22837"/>
    </source>
</evidence>
<dbReference type="Proteomes" id="UP000619260">
    <property type="component" value="Unassembled WGS sequence"/>
</dbReference>
<name>A0A8J3YVY7_9ACTN</name>
<proteinExistence type="predicted"/>
<keyword evidence="3" id="KW-1185">Reference proteome</keyword>
<accession>A0A8J3YVY7</accession>
<dbReference type="Pfam" id="PF22837">
    <property type="entry name" value="M_Eco57I_C"/>
    <property type="match status" value="1"/>
</dbReference>
<evidence type="ECO:0000313" key="2">
    <source>
        <dbReference type="EMBL" id="GIJ51662.1"/>
    </source>
</evidence>